<dbReference type="EMBL" id="JAROCC010000012">
    <property type="protein sequence ID" value="MDN4608554.1"/>
    <property type="molecule type" value="Genomic_DNA"/>
</dbReference>
<proteinExistence type="predicted"/>
<evidence type="ECO:0000256" key="1">
    <source>
        <dbReference type="SAM" id="SignalP"/>
    </source>
</evidence>
<organism evidence="2 3">
    <name type="scientific">Sporosarcina highlanderae</name>
    <dbReference type="NCBI Taxonomy" id="3035916"/>
    <lineage>
        <taxon>Bacteria</taxon>
        <taxon>Bacillati</taxon>
        <taxon>Bacillota</taxon>
        <taxon>Bacilli</taxon>
        <taxon>Bacillales</taxon>
        <taxon>Caryophanaceae</taxon>
        <taxon>Sporosarcina</taxon>
    </lineage>
</organism>
<name>A0ABT8JU15_9BACL</name>
<accession>A0ABT8JU15</accession>
<feature type="chain" id="PRO_5046981590" evidence="1">
    <location>
        <begin position="19"/>
        <end position="153"/>
    </location>
</feature>
<comment type="caution">
    <text evidence="2">The sequence shown here is derived from an EMBL/GenBank/DDBJ whole genome shotgun (WGS) entry which is preliminary data.</text>
</comment>
<keyword evidence="1" id="KW-0732">Signal</keyword>
<dbReference type="PROSITE" id="PS51257">
    <property type="entry name" value="PROKAR_LIPOPROTEIN"/>
    <property type="match status" value="1"/>
</dbReference>
<evidence type="ECO:0000313" key="2">
    <source>
        <dbReference type="EMBL" id="MDN4608554.1"/>
    </source>
</evidence>
<feature type="signal peptide" evidence="1">
    <location>
        <begin position="1"/>
        <end position="18"/>
    </location>
</feature>
<keyword evidence="2" id="KW-0449">Lipoprotein</keyword>
<protein>
    <submittedName>
        <fullName evidence="2">Membrane lipoprotein lipid attachment site-containing protein</fullName>
    </submittedName>
</protein>
<reference evidence="2" key="1">
    <citation type="submission" date="2023-03" db="EMBL/GenBank/DDBJ databases">
        <title>MT1 and MT2 Draft Genomes of Novel Species.</title>
        <authorList>
            <person name="Venkateswaran K."/>
        </authorList>
    </citation>
    <scope>NUCLEOTIDE SEQUENCE</scope>
    <source>
        <strain evidence="2">F6_3S_P_2</strain>
    </source>
</reference>
<sequence>MKKILFFILLSVILSACGQQKGENVETTFEKPPELIVSSNGNEVVAVLGTYSWSYDNGDGTFKGIEADSFGTTEIVKLQSHPLKTKLGSEVVLEFTRTPKEIKVTIWDNNQALRELEVEGNTFTTDEKGNIVYEVYATWDQGSAHYAVQLNVK</sequence>
<dbReference type="Proteomes" id="UP001175097">
    <property type="component" value="Unassembled WGS sequence"/>
</dbReference>
<keyword evidence="3" id="KW-1185">Reference proteome</keyword>
<evidence type="ECO:0000313" key="3">
    <source>
        <dbReference type="Proteomes" id="UP001175097"/>
    </source>
</evidence>
<gene>
    <name evidence="2" type="ORF">P5G49_13915</name>
</gene>
<dbReference type="RefSeq" id="WP_301244687.1">
    <property type="nucleotide sequence ID" value="NZ_JAROCC010000012.1"/>
</dbReference>